<accession>A0A0U1M9I8</accession>
<evidence type="ECO:0000256" key="1">
    <source>
        <dbReference type="ARBA" id="ARBA00010617"/>
    </source>
</evidence>
<evidence type="ECO:0000313" key="4">
    <source>
        <dbReference type="EMBL" id="CRG92002.1"/>
    </source>
</evidence>
<dbReference type="PANTHER" id="PTHR24305">
    <property type="entry name" value="CYTOCHROME P450"/>
    <property type="match status" value="1"/>
</dbReference>
<dbReference type="GO" id="GO:0020037">
    <property type="term" value="F:heme binding"/>
    <property type="evidence" value="ECO:0007669"/>
    <property type="project" value="InterPro"/>
</dbReference>
<dbReference type="Pfam" id="PF00067">
    <property type="entry name" value="p450"/>
    <property type="match status" value="1"/>
</dbReference>
<dbReference type="EMBL" id="CVMT01000011">
    <property type="protein sequence ID" value="CRG92002.1"/>
    <property type="molecule type" value="Genomic_DNA"/>
</dbReference>
<gene>
    <name evidence="4" type="ORF">PISL3812_09056</name>
</gene>
<dbReference type="GO" id="GO:0016705">
    <property type="term" value="F:oxidoreductase activity, acting on paired donors, with incorporation or reduction of molecular oxygen"/>
    <property type="evidence" value="ECO:0007669"/>
    <property type="project" value="InterPro"/>
</dbReference>
<feature type="binding site" description="axial binding residue" evidence="2">
    <location>
        <position position="502"/>
    </location>
    <ligand>
        <name>heme</name>
        <dbReference type="ChEBI" id="CHEBI:30413"/>
    </ligand>
    <ligandPart>
        <name>Fe</name>
        <dbReference type="ChEBI" id="CHEBI:18248"/>
    </ligandPart>
</feature>
<dbReference type="PRINTS" id="PR00463">
    <property type="entry name" value="EP450I"/>
</dbReference>
<keyword evidence="2" id="KW-0479">Metal-binding</keyword>
<evidence type="ECO:0000313" key="5">
    <source>
        <dbReference type="Proteomes" id="UP000054383"/>
    </source>
</evidence>
<dbReference type="InterPro" id="IPR050121">
    <property type="entry name" value="Cytochrome_P450_monoxygenase"/>
</dbReference>
<evidence type="ECO:0000256" key="3">
    <source>
        <dbReference type="SAM" id="Phobius"/>
    </source>
</evidence>
<protein>
    <submittedName>
        <fullName evidence="4">Uncharacterized protein</fullName>
    </submittedName>
</protein>
<reference evidence="4 5" key="1">
    <citation type="submission" date="2015-04" db="EMBL/GenBank/DDBJ databases">
        <authorList>
            <person name="Syromyatnikov M.Y."/>
            <person name="Popov V.N."/>
        </authorList>
    </citation>
    <scope>NUCLEOTIDE SEQUENCE [LARGE SCALE GENOMIC DNA]</scope>
    <source>
        <strain evidence="4">WF-38-12</strain>
    </source>
</reference>
<keyword evidence="3" id="KW-1133">Transmembrane helix</keyword>
<dbReference type="PRINTS" id="PR00385">
    <property type="entry name" value="P450"/>
</dbReference>
<keyword evidence="2" id="KW-0349">Heme</keyword>
<keyword evidence="3" id="KW-0812">Transmembrane</keyword>
<dbReference type="GO" id="GO:0004497">
    <property type="term" value="F:monooxygenase activity"/>
    <property type="evidence" value="ECO:0007669"/>
    <property type="project" value="InterPro"/>
</dbReference>
<name>A0A0U1M9I8_TALIS</name>
<dbReference type="AlphaFoldDB" id="A0A0U1M9I8"/>
<dbReference type="Gene3D" id="1.10.630.10">
    <property type="entry name" value="Cytochrome P450"/>
    <property type="match status" value="1"/>
</dbReference>
<dbReference type="OMA" id="KDGHADN"/>
<dbReference type="CDD" id="cd11069">
    <property type="entry name" value="CYP_FUM15-like"/>
    <property type="match status" value="1"/>
</dbReference>
<proteinExistence type="inferred from homology"/>
<dbReference type="OrthoDB" id="1470350at2759"/>
<sequence length="558" mass="63025">MEEQTPILDNVSASYYASAEFSTAIGGFLAYSGVFPNVDYRLVLLGAMVAAFILQMTYDFVIFPYMLSSLKHLPKVKGRMNVVKTLFETPRGKSALHWLRTVPNDGLIAFDYLPKQTYLMATSHQALLDIMSTRTYDFEKPWRFRDFLARIIGFGLILSEGDPHKAQRKAVNPSFNVKNIRALYNLMWEKTGIFLEQLEGEIHNNPVKTLHGKGKMGRVEMTVWASRLTLDIIGPTAMGRDFQSLTSKENRVADVFLNILEPTWEKLFFLSVNFLLPQWFTTKIPWHLNKVVSDDVGYLRSLCHEIVQEKRASFKGKNLEKSSLETDILGTLIVRGDFSDSELVDQMLTFLAAGHETTAGALTMACWMLCLHPDVQTRLREEIRSHIPSADSPITWSDLESLPVLNGVCQEILRLWPTVPVTIREAIRETEVAGTRIHRGTRIILCPYAINRSPDFWGETANEFIPERWIDFDESGKQTVNHHGGASTNYAQITFLHGQRSCIGKDFSRAELRCAVAGLIGRFAMEMQDPTGDVTLSGAVTVKPIEGLHLKMTRVSGW</sequence>
<keyword evidence="5" id="KW-1185">Reference proteome</keyword>
<evidence type="ECO:0000256" key="2">
    <source>
        <dbReference type="PIRSR" id="PIRSR602401-1"/>
    </source>
</evidence>
<dbReference type="PANTHER" id="PTHR24305:SF166">
    <property type="entry name" value="CYTOCHROME P450 12A4, MITOCHONDRIAL-RELATED"/>
    <property type="match status" value="1"/>
</dbReference>
<dbReference type="InterPro" id="IPR036396">
    <property type="entry name" value="Cyt_P450_sf"/>
</dbReference>
<feature type="transmembrane region" description="Helical" evidence="3">
    <location>
        <begin position="42"/>
        <end position="67"/>
    </location>
</feature>
<dbReference type="SUPFAM" id="SSF48264">
    <property type="entry name" value="Cytochrome P450"/>
    <property type="match status" value="1"/>
</dbReference>
<keyword evidence="2" id="KW-0408">Iron</keyword>
<dbReference type="InterPro" id="IPR002401">
    <property type="entry name" value="Cyt_P450_E_grp-I"/>
</dbReference>
<keyword evidence="3" id="KW-0472">Membrane</keyword>
<dbReference type="STRING" id="28573.A0A0U1M9I8"/>
<dbReference type="FunFam" id="1.10.630.10:FF:000051">
    <property type="entry name" value="Cytochrome P450 monooxygenase (Fum15)"/>
    <property type="match status" value="1"/>
</dbReference>
<comment type="similarity">
    <text evidence="1">Belongs to the cytochrome P450 family.</text>
</comment>
<organism evidence="4 5">
    <name type="scientific">Talaromyces islandicus</name>
    <name type="common">Penicillium islandicum</name>
    <dbReference type="NCBI Taxonomy" id="28573"/>
    <lineage>
        <taxon>Eukaryota</taxon>
        <taxon>Fungi</taxon>
        <taxon>Dikarya</taxon>
        <taxon>Ascomycota</taxon>
        <taxon>Pezizomycotina</taxon>
        <taxon>Eurotiomycetes</taxon>
        <taxon>Eurotiomycetidae</taxon>
        <taxon>Eurotiales</taxon>
        <taxon>Trichocomaceae</taxon>
        <taxon>Talaromyces</taxon>
        <taxon>Talaromyces sect. Islandici</taxon>
    </lineage>
</organism>
<dbReference type="InterPro" id="IPR001128">
    <property type="entry name" value="Cyt_P450"/>
</dbReference>
<dbReference type="Proteomes" id="UP000054383">
    <property type="component" value="Unassembled WGS sequence"/>
</dbReference>
<comment type="cofactor">
    <cofactor evidence="2">
        <name>heme</name>
        <dbReference type="ChEBI" id="CHEBI:30413"/>
    </cofactor>
</comment>
<dbReference type="GO" id="GO:0005506">
    <property type="term" value="F:iron ion binding"/>
    <property type="evidence" value="ECO:0007669"/>
    <property type="project" value="InterPro"/>
</dbReference>
<feature type="transmembrane region" description="Helical" evidence="3">
    <location>
        <begin position="15"/>
        <end position="35"/>
    </location>
</feature>